<dbReference type="CDD" id="cd05403">
    <property type="entry name" value="NT_KNTase_like"/>
    <property type="match status" value="1"/>
</dbReference>
<dbReference type="InterPro" id="IPR052930">
    <property type="entry name" value="TA_antitoxin_MntA"/>
</dbReference>
<dbReference type="Gene3D" id="3.30.460.10">
    <property type="entry name" value="Beta Polymerase, domain 2"/>
    <property type="match status" value="1"/>
</dbReference>
<dbReference type="EMBL" id="PEXQ01000007">
    <property type="protein sequence ID" value="PIU16562.1"/>
    <property type="molecule type" value="Genomic_DNA"/>
</dbReference>
<dbReference type="PANTHER" id="PTHR43852">
    <property type="entry name" value="NUCLEOTIDYLTRANSFERASE"/>
    <property type="match status" value="1"/>
</dbReference>
<protein>
    <recommendedName>
        <fullName evidence="1">Polymerase beta nucleotidyltransferase domain-containing protein</fullName>
    </recommendedName>
</protein>
<evidence type="ECO:0000313" key="2">
    <source>
        <dbReference type="EMBL" id="PIU16562.1"/>
    </source>
</evidence>
<dbReference type="PANTHER" id="PTHR43852:SF3">
    <property type="entry name" value="NUCLEOTIDYLTRANSFERASE"/>
    <property type="match status" value="1"/>
</dbReference>
<evidence type="ECO:0000259" key="1">
    <source>
        <dbReference type="Pfam" id="PF18765"/>
    </source>
</evidence>
<dbReference type="SUPFAM" id="SSF81301">
    <property type="entry name" value="Nucleotidyltransferase"/>
    <property type="match status" value="1"/>
</dbReference>
<accession>A0A2M6XV88</accession>
<dbReference type="AlphaFoldDB" id="A0A2M6XV88"/>
<feature type="domain" description="Polymerase beta nucleotidyltransferase" evidence="1">
    <location>
        <begin position="12"/>
        <end position="101"/>
    </location>
</feature>
<name>A0A2M6XV88_9BACT</name>
<reference evidence="3" key="1">
    <citation type="submission" date="2017-09" db="EMBL/GenBank/DDBJ databases">
        <title>Depth-based differentiation of microbial function through sediment-hosted aquifers and enrichment of novel symbionts in the deep terrestrial subsurface.</title>
        <authorList>
            <person name="Probst A.J."/>
            <person name="Ladd B."/>
            <person name="Jarett J.K."/>
            <person name="Geller-Mcgrath D.E."/>
            <person name="Sieber C.M.K."/>
            <person name="Emerson J.B."/>
            <person name="Anantharaman K."/>
            <person name="Thomas B.C."/>
            <person name="Malmstrom R."/>
            <person name="Stieglmeier M."/>
            <person name="Klingl A."/>
            <person name="Woyke T."/>
            <person name="Ryan C.M."/>
            <person name="Banfield J.F."/>
        </authorList>
    </citation>
    <scope>NUCLEOTIDE SEQUENCE [LARGE SCALE GENOMIC DNA]</scope>
</reference>
<organism evidence="2 3">
    <name type="scientific">bacterium (Candidatus Gribaldobacteria) CG08_land_8_20_14_0_20_39_15</name>
    <dbReference type="NCBI Taxonomy" id="2014273"/>
    <lineage>
        <taxon>Bacteria</taxon>
        <taxon>Candidatus Gribaldobacteria</taxon>
    </lineage>
</organism>
<dbReference type="Pfam" id="PF18765">
    <property type="entry name" value="Polbeta"/>
    <property type="match status" value="1"/>
</dbReference>
<proteinExistence type="predicted"/>
<gene>
    <name evidence="2" type="ORF">COT20_00210</name>
</gene>
<dbReference type="NCBIfam" id="NF047752">
    <property type="entry name" value="MntA_antitoxin"/>
    <property type="match status" value="1"/>
</dbReference>
<comment type="caution">
    <text evidence="2">The sequence shown here is derived from an EMBL/GenBank/DDBJ whole genome shotgun (WGS) entry which is preliminary data.</text>
</comment>
<sequence length="142" mass="16824">MDNDITSKNKLLSEIAAKYALRLLLLFGSRVDGKNLHKESDFDVAYLSRRKLDLMEEAKMMTEMAPYFHSENIDLVNLKNASPLLYYAVFDKCRVLFQEDELLFPSLRVYVFRKFVEMQPIYELKHQRIREYAKQIGEKYGI</sequence>
<dbReference type="InterPro" id="IPR043519">
    <property type="entry name" value="NT_sf"/>
</dbReference>
<dbReference type="Proteomes" id="UP000229784">
    <property type="component" value="Unassembled WGS sequence"/>
</dbReference>
<evidence type="ECO:0000313" key="3">
    <source>
        <dbReference type="Proteomes" id="UP000229784"/>
    </source>
</evidence>
<dbReference type="InterPro" id="IPR041633">
    <property type="entry name" value="Polbeta"/>
</dbReference>